<dbReference type="PANTHER" id="PTHR31234:SF65">
    <property type="entry name" value="LATE EMBRYOGENESIS ABUNDANT PROTEIN, LEA_2 SUBGROUP"/>
    <property type="match status" value="1"/>
</dbReference>
<comment type="subcellular location">
    <subcellularLocation>
        <location evidence="1">Membrane</location>
        <topology evidence="1">Single-pass membrane protein</topology>
    </subcellularLocation>
</comment>
<evidence type="ECO:0000313" key="6">
    <source>
        <dbReference type="RefSeq" id="XP_018812822.1"/>
    </source>
</evidence>
<dbReference type="InterPro" id="IPR004864">
    <property type="entry name" value="LEA_2"/>
</dbReference>
<organism evidence="5 6">
    <name type="scientific">Juglans regia</name>
    <name type="common">English walnut</name>
    <dbReference type="NCBI Taxonomy" id="51240"/>
    <lineage>
        <taxon>Eukaryota</taxon>
        <taxon>Viridiplantae</taxon>
        <taxon>Streptophyta</taxon>
        <taxon>Embryophyta</taxon>
        <taxon>Tracheophyta</taxon>
        <taxon>Spermatophyta</taxon>
        <taxon>Magnoliopsida</taxon>
        <taxon>eudicotyledons</taxon>
        <taxon>Gunneridae</taxon>
        <taxon>Pentapetalae</taxon>
        <taxon>rosids</taxon>
        <taxon>fabids</taxon>
        <taxon>Fagales</taxon>
        <taxon>Juglandaceae</taxon>
        <taxon>Juglans</taxon>
    </lineage>
</organism>
<dbReference type="GeneID" id="108985113"/>
<keyword evidence="4" id="KW-0472">Membrane</keyword>
<dbReference type="OrthoDB" id="674678at2759"/>
<dbReference type="STRING" id="51240.A0A2I4E0A2"/>
<keyword evidence="2" id="KW-0812">Transmembrane</keyword>
<keyword evidence="3" id="KW-1133">Transmembrane helix</keyword>
<gene>
    <name evidence="6" type="primary">LOC108985113</name>
</gene>
<dbReference type="KEGG" id="jre:108985113"/>
<dbReference type="Proteomes" id="UP000235220">
    <property type="component" value="Chromosome 4"/>
</dbReference>
<dbReference type="Gramene" id="Jr04_14540_p1">
    <property type="protein sequence ID" value="cds.Jr04_14540_p1"/>
    <property type="gene ID" value="Jr04_14540"/>
</dbReference>
<evidence type="ECO:0000256" key="2">
    <source>
        <dbReference type="ARBA" id="ARBA00022692"/>
    </source>
</evidence>
<dbReference type="GO" id="GO:0016020">
    <property type="term" value="C:membrane"/>
    <property type="evidence" value="ECO:0007669"/>
    <property type="project" value="UniProtKB-SubCell"/>
</dbReference>
<dbReference type="PANTHER" id="PTHR31234">
    <property type="entry name" value="LATE EMBRYOGENESIS ABUNDANT (LEA) HYDROXYPROLINE-RICH GLYCOPROTEIN FAMILY"/>
    <property type="match status" value="1"/>
</dbReference>
<name>A0A2I4E0A2_JUGRE</name>
<evidence type="ECO:0000256" key="4">
    <source>
        <dbReference type="ARBA" id="ARBA00023136"/>
    </source>
</evidence>
<dbReference type="AlphaFoldDB" id="A0A2I4E0A2"/>
<dbReference type="GO" id="GO:0098542">
    <property type="term" value="P:defense response to other organism"/>
    <property type="evidence" value="ECO:0007669"/>
    <property type="project" value="InterPro"/>
</dbReference>
<dbReference type="RefSeq" id="XP_018812822.1">
    <property type="nucleotide sequence ID" value="XM_018957277.1"/>
</dbReference>
<reference evidence="6" key="1">
    <citation type="submission" date="2025-08" db="UniProtKB">
        <authorList>
            <consortium name="RefSeq"/>
        </authorList>
    </citation>
    <scope>IDENTIFICATION</scope>
    <source>
        <tissue evidence="6">Leaves</tissue>
    </source>
</reference>
<evidence type="ECO:0000313" key="5">
    <source>
        <dbReference type="Proteomes" id="UP000235220"/>
    </source>
</evidence>
<sequence>MGSGRNSYRTLKICCGVTTIFLITVLVVAVVLFFTVLKPKNPKIIAQPVGLENFKLQVLPVFGLNLTLGILVTVDNRNYGSFKHEASTAYVSYRGNVVAETPIEEDTIPARRKHNISTSVEITADKLLTNLDFWSDFAIGILNFTSATTLHGKASLLKLFKTKVTSYTTCDISIFIQTKRADSVCKSRVKL</sequence>
<protein>
    <submittedName>
        <fullName evidence="6">Uncharacterized protein LOC108985113</fullName>
    </submittedName>
</protein>
<proteinExistence type="predicted"/>
<evidence type="ECO:0000256" key="3">
    <source>
        <dbReference type="ARBA" id="ARBA00022989"/>
    </source>
</evidence>
<dbReference type="InterPro" id="IPR044839">
    <property type="entry name" value="NDR1-like"/>
</dbReference>
<keyword evidence="5" id="KW-1185">Reference proteome</keyword>
<dbReference type="Pfam" id="PF03168">
    <property type="entry name" value="LEA_2"/>
    <property type="match status" value="1"/>
</dbReference>
<accession>A0A2I4E0A2</accession>
<evidence type="ECO:0000256" key="1">
    <source>
        <dbReference type="ARBA" id="ARBA00004167"/>
    </source>
</evidence>